<organism evidence="1 2">
    <name type="scientific">Arcanobacterium canis</name>
    <dbReference type="NCBI Taxonomy" id="999183"/>
    <lineage>
        <taxon>Bacteria</taxon>
        <taxon>Bacillati</taxon>
        <taxon>Actinomycetota</taxon>
        <taxon>Actinomycetes</taxon>
        <taxon>Actinomycetales</taxon>
        <taxon>Actinomycetaceae</taxon>
        <taxon>Arcanobacterium</taxon>
    </lineage>
</organism>
<dbReference type="SUPFAM" id="SSF110738">
    <property type="entry name" value="Glycerate kinase I"/>
    <property type="match status" value="1"/>
</dbReference>
<sequence>MRILLVASALGGLGPVAVAGRAQRAWYTVRPNDDVLIAPIAEGDVVAHVGTGLDEVMEYINPELTSVQLGDEPRRIWWSGRNEWTCDLANSVTWAGQSDPRGSTEFLGADIDHVIMSGAHQIHVHVPTMMRHSDVGLGMLTYLAGQPVSTDPHELSLALLAARQRLAGVRLILTYPSAVTLTGLSGVARHWERSIGQETALDAERDIGTIAHNLQMAAEQISRRSLLSHTSPVSSPYSGVGGGLGFMFDLLGAQIRELGAFLAHRGQGLGGEPFDLVVYVGDTIGVDLPSGLRACADIGRQEAAPVIAILDRAGLRKGELPRLGLNGAYELRQDAYAEEETPIDALAMIPILLDEQVSRVARTWGWD</sequence>
<dbReference type="Proteomes" id="UP001215216">
    <property type="component" value="Chromosome"/>
</dbReference>
<keyword evidence="2" id="KW-1185">Reference proteome</keyword>
<evidence type="ECO:0008006" key="3">
    <source>
        <dbReference type="Google" id="ProtNLM"/>
    </source>
</evidence>
<dbReference type="RefSeq" id="WP_278012154.1">
    <property type="nucleotide sequence ID" value="NZ_CP121208.1"/>
</dbReference>
<dbReference type="InterPro" id="IPR018193">
    <property type="entry name" value="Glyc_kinase_flavodox-like_fold"/>
</dbReference>
<gene>
    <name evidence="1" type="ORF">P7079_04790</name>
</gene>
<evidence type="ECO:0000313" key="2">
    <source>
        <dbReference type="Proteomes" id="UP001215216"/>
    </source>
</evidence>
<dbReference type="EMBL" id="CP121208">
    <property type="protein sequence ID" value="WFM82728.1"/>
    <property type="molecule type" value="Genomic_DNA"/>
</dbReference>
<protein>
    <recommendedName>
        <fullName evidence="3">Fe/B12 periplasmic-binding domain-containing protein</fullName>
    </recommendedName>
</protein>
<reference evidence="1 2" key="1">
    <citation type="submission" date="2023-03" db="EMBL/GenBank/DDBJ databases">
        <title>Complete genome of Arcanobacterium canis strain DSM 25104 isolated in 2010 from a canine otitis externa in Germany.</title>
        <authorList>
            <person name="Borowiak M."/>
            <person name="Kreitlow A."/>
            <person name="Malorny B."/>
            <person name="Laemmler C."/>
            <person name="Prenger-Berninghoff E."/>
            <person name="Ploetz M."/>
            <person name="Abdulmawjood A."/>
        </authorList>
    </citation>
    <scope>NUCLEOTIDE SEQUENCE [LARGE SCALE GENOMIC DNA]</scope>
    <source>
        <strain evidence="1 2">DSM 25104</strain>
    </source>
</reference>
<evidence type="ECO:0000313" key="1">
    <source>
        <dbReference type="EMBL" id="WFM82728.1"/>
    </source>
</evidence>
<dbReference type="InterPro" id="IPR036129">
    <property type="entry name" value="Glycerate_kinase_sf"/>
</dbReference>
<accession>A0ABY8FW51</accession>
<name>A0ABY8FW51_9ACTO</name>
<proteinExistence type="predicted"/>
<dbReference type="Gene3D" id="3.90.1510.10">
    <property type="entry name" value="Glycerate kinase, domain 2"/>
    <property type="match status" value="1"/>
</dbReference>